<dbReference type="Gene3D" id="3.40.50.300">
    <property type="entry name" value="P-loop containing nucleotide triphosphate hydrolases"/>
    <property type="match status" value="1"/>
</dbReference>
<dbReference type="GO" id="GO:0016887">
    <property type="term" value="F:ATP hydrolysis activity"/>
    <property type="evidence" value="ECO:0007669"/>
    <property type="project" value="InterPro"/>
</dbReference>
<dbReference type="InterPro" id="IPR027417">
    <property type="entry name" value="P-loop_NTPase"/>
</dbReference>
<dbReference type="EMBL" id="CP138335">
    <property type="protein sequence ID" value="XBW07069.1"/>
    <property type="molecule type" value="Genomic_DNA"/>
</dbReference>
<dbReference type="InterPro" id="IPR003439">
    <property type="entry name" value="ABC_transporter-like_ATP-bd"/>
</dbReference>
<evidence type="ECO:0000256" key="5">
    <source>
        <dbReference type="ARBA" id="ARBA00022840"/>
    </source>
</evidence>
<protein>
    <submittedName>
        <fullName evidence="8">ABC transporter ATP-binding protein</fullName>
    </submittedName>
</protein>
<evidence type="ECO:0000256" key="3">
    <source>
        <dbReference type="ARBA" id="ARBA00022448"/>
    </source>
</evidence>
<organism evidence="8">
    <name type="scientific">Scrofimicrobium appendicitidis</name>
    <dbReference type="NCBI Taxonomy" id="3079930"/>
    <lineage>
        <taxon>Bacteria</taxon>
        <taxon>Bacillati</taxon>
        <taxon>Actinomycetota</taxon>
        <taxon>Actinomycetes</taxon>
        <taxon>Actinomycetales</taxon>
        <taxon>Actinomycetaceae</taxon>
        <taxon>Scrofimicrobium</taxon>
    </lineage>
</organism>
<evidence type="ECO:0000313" key="8">
    <source>
        <dbReference type="EMBL" id="XBW07069.1"/>
    </source>
</evidence>
<dbReference type="GO" id="GO:0005886">
    <property type="term" value="C:plasma membrane"/>
    <property type="evidence" value="ECO:0007669"/>
    <property type="project" value="UniProtKB-SubCell"/>
</dbReference>
<dbReference type="PANTHER" id="PTHR42711">
    <property type="entry name" value="ABC TRANSPORTER ATP-BINDING PROTEIN"/>
    <property type="match status" value="1"/>
</dbReference>
<dbReference type="PROSITE" id="PS00211">
    <property type="entry name" value="ABC_TRANSPORTER_1"/>
    <property type="match status" value="1"/>
</dbReference>
<evidence type="ECO:0000256" key="1">
    <source>
        <dbReference type="ARBA" id="ARBA00004202"/>
    </source>
</evidence>
<dbReference type="InterPro" id="IPR050763">
    <property type="entry name" value="ABC_transporter_ATP-binding"/>
</dbReference>
<dbReference type="SUPFAM" id="SSF52540">
    <property type="entry name" value="P-loop containing nucleoside triphosphate hydrolases"/>
    <property type="match status" value="1"/>
</dbReference>
<keyword evidence="4" id="KW-0547">Nucleotide-binding</keyword>
<dbReference type="RefSeq" id="WP_350257263.1">
    <property type="nucleotide sequence ID" value="NZ_CP138335.1"/>
</dbReference>
<dbReference type="SMART" id="SM00382">
    <property type="entry name" value="AAA"/>
    <property type="match status" value="1"/>
</dbReference>
<accession>A0AAU7V436</accession>
<dbReference type="KEGG" id="sapp:SAC06_05275"/>
<dbReference type="CDD" id="cd03230">
    <property type="entry name" value="ABC_DR_subfamily_A"/>
    <property type="match status" value="1"/>
</dbReference>
<dbReference type="AlphaFoldDB" id="A0AAU7V436"/>
<keyword evidence="3" id="KW-0813">Transport</keyword>
<keyword evidence="6" id="KW-0046">Antibiotic resistance</keyword>
<dbReference type="PROSITE" id="PS50893">
    <property type="entry name" value="ABC_TRANSPORTER_2"/>
    <property type="match status" value="1"/>
</dbReference>
<dbReference type="InterPro" id="IPR017871">
    <property type="entry name" value="ABC_transporter-like_CS"/>
</dbReference>
<evidence type="ECO:0000256" key="6">
    <source>
        <dbReference type="ARBA" id="ARBA00023251"/>
    </source>
</evidence>
<reference evidence="8" key="1">
    <citation type="submission" date="2023-11" db="EMBL/GenBank/DDBJ databases">
        <title>Scrofimicrobium hongkongense sp. nov., isolated from a patient with peritonitis.</title>
        <authorList>
            <person name="Lao H.Y."/>
            <person name="Wong A.Y.P."/>
            <person name="Ng T.L."/>
            <person name="Wong R.Y.L."/>
            <person name="Yau M.C.Y."/>
            <person name="Lam J.Y.W."/>
            <person name="Siu G.K.H."/>
        </authorList>
    </citation>
    <scope>NUCLEOTIDE SEQUENCE</scope>
    <source>
        <strain evidence="8">R131</strain>
    </source>
</reference>
<keyword evidence="5 8" id="KW-0067">ATP-binding</keyword>
<dbReference type="GO" id="GO:0005524">
    <property type="term" value="F:ATP binding"/>
    <property type="evidence" value="ECO:0007669"/>
    <property type="project" value="UniProtKB-KW"/>
</dbReference>
<name>A0AAU7V436_9ACTO</name>
<proteinExistence type="inferred from homology"/>
<gene>
    <name evidence="8" type="ORF">SAC06_05275</name>
</gene>
<feature type="domain" description="ABC transporter" evidence="7">
    <location>
        <begin position="5"/>
        <end position="230"/>
    </location>
</feature>
<evidence type="ECO:0000256" key="4">
    <source>
        <dbReference type="ARBA" id="ARBA00022741"/>
    </source>
</evidence>
<comment type="similarity">
    <text evidence="2">Belongs to the ABC transporter superfamily.</text>
</comment>
<dbReference type="GO" id="GO:0046677">
    <property type="term" value="P:response to antibiotic"/>
    <property type="evidence" value="ECO:0007669"/>
    <property type="project" value="UniProtKB-KW"/>
</dbReference>
<dbReference type="Pfam" id="PF00005">
    <property type="entry name" value="ABC_tran"/>
    <property type="match status" value="1"/>
</dbReference>
<comment type="subcellular location">
    <subcellularLocation>
        <location evidence="1">Cell membrane</location>
        <topology evidence="1">Peripheral membrane protein</topology>
    </subcellularLocation>
</comment>
<dbReference type="PANTHER" id="PTHR42711:SF5">
    <property type="entry name" value="ABC TRANSPORTER ATP-BINDING PROTEIN NATA"/>
    <property type="match status" value="1"/>
</dbReference>
<sequence length="306" mass="32994">MSAVIQTWGLHKRYGQHPALESLDLKVEEGSVFGLIGPNGAGKTTTLRILLDIIRPTAGKVSVLGADPRVGGARLRQQIGYVPGELRLQGRLRGRDLLERLAQISGPVPPGAIEQLAERLGADLSRPVRTLSKGNKQKLGLIQAFMHQPKLLVLDEPTSGLDPLVQREFLGLVREARSAGQTVLLSSHVLSEIQQAADQVAVLSEGKIVAEGPVASLRLASIRRVRATVTGWNEADIREALGSLPEVTELLLAPDAEQVRVSLTWRGEIDPLVRTLTAGTVRDLTVEEPDLEESVLSLYAPEGEGQ</sequence>
<dbReference type="InterPro" id="IPR003593">
    <property type="entry name" value="AAA+_ATPase"/>
</dbReference>
<evidence type="ECO:0000259" key="7">
    <source>
        <dbReference type="PROSITE" id="PS50893"/>
    </source>
</evidence>
<evidence type="ECO:0000256" key="2">
    <source>
        <dbReference type="ARBA" id="ARBA00005417"/>
    </source>
</evidence>